<reference evidence="1 3" key="1">
    <citation type="submission" date="2015-05" db="EMBL/GenBank/DDBJ databases">
        <title>Genome assembly of Archangium gephyra DSM 2261.</title>
        <authorList>
            <person name="Sharma G."/>
            <person name="Subramanian S."/>
        </authorList>
    </citation>
    <scope>NUCLEOTIDE SEQUENCE [LARGE SCALE GENOMIC DNA]</scope>
    <source>
        <strain evidence="1 3">DSM 2261</strain>
    </source>
</reference>
<evidence type="ECO:0000313" key="3">
    <source>
        <dbReference type="Proteomes" id="UP000035579"/>
    </source>
</evidence>
<accession>A0AAC8Q852</accession>
<sequence>MEGQMESPERLRDWVEAGKQVGKDFELERDGEYWIGGMALQKVRDAYVAYFWEVPERLCALDEYVREERASFPRLEEALSFLARGSGLHVEHMTPLEGQKLFSLA</sequence>
<dbReference type="KEGG" id="age:AA314_03957"/>
<dbReference type="Proteomes" id="UP000256345">
    <property type="component" value="Unassembled WGS sequence"/>
</dbReference>
<keyword evidence="4" id="KW-1185">Reference proteome</keyword>
<evidence type="ECO:0000313" key="2">
    <source>
        <dbReference type="EMBL" id="REG28739.1"/>
    </source>
</evidence>
<evidence type="ECO:0000313" key="4">
    <source>
        <dbReference type="Proteomes" id="UP000256345"/>
    </source>
</evidence>
<dbReference type="EMBL" id="CP011509">
    <property type="protein sequence ID" value="AKJ02331.1"/>
    <property type="molecule type" value="Genomic_DNA"/>
</dbReference>
<dbReference type="EMBL" id="QUMU01000008">
    <property type="protein sequence ID" value="REG28739.1"/>
    <property type="molecule type" value="Genomic_DNA"/>
</dbReference>
<dbReference type="AlphaFoldDB" id="A0AAC8Q852"/>
<reference evidence="2 4" key="2">
    <citation type="submission" date="2018-08" db="EMBL/GenBank/DDBJ databases">
        <title>Genomic Encyclopedia of Archaeal and Bacterial Type Strains, Phase II (KMG-II): from individual species to whole genera.</title>
        <authorList>
            <person name="Goeker M."/>
        </authorList>
    </citation>
    <scope>NUCLEOTIDE SEQUENCE [LARGE SCALE GENOMIC DNA]</scope>
    <source>
        <strain evidence="2 4">DSM 2261</strain>
    </source>
</reference>
<dbReference type="Proteomes" id="UP000035579">
    <property type="component" value="Chromosome"/>
</dbReference>
<gene>
    <name evidence="1" type="ORF">AA314_03957</name>
    <name evidence="2" type="ORF">ATI61_108280</name>
</gene>
<name>A0AAC8Q852_9BACT</name>
<organism evidence="1 3">
    <name type="scientific">Archangium gephyra</name>
    <dbReference type="NCBI Taxonomy" id="48"/>
    <lineage>
        <taxon>Bacteria</taxon>
        <taxon>Pseudomonadati</taxon>
        <taxon>Myxococcota</taxon>
        <taxon>Myxococcia</taxon>
        <taxon>Myxococcales</taxon>
        <taxon>Cystobacterineae</taxon>
        <taxon>Archangiaceae</taxon>
        <taxon>Archangium</taxon>
    </lineage>
</organism>
<evidence type="ECO:0000313" key="1">
    <source>
        <dbReference type="EMBL" id="AKJ02331.1"/>
    </source>
</evidence>
<proteinExistence type="predicted"/>
<protein>
    <submittedName>
        <fullName evidence="1">Uncharacterized protein</fullName>
    </submittedName>
</protein>